<comment type="caution">
    <text evidence="3">The sequence shown here is derived from an EMBL/GenBank/DDBJ whole genome shotgun (WGS) entry which is preliminary data.</text>
</comment>
<name>B4DC87_9BACT</name>
<evidence type="ECO:0000259" key="1">
    <source>
        <dbReference type="Pfam" id="PF09828"/>
    </source>
</evidence>
<dbReference type="EMBL" id="ABVL01000045">
    <property type="protein sequence ID" value="EDY15964.1"/>
    <property type="molecule type" value="Genomic_DNA"/>
</dbReference>
<dbReference type="Pfam" id="PF20229">
    <property type="entry name" value="ChrB_N"/>
    <property type="match status" value="1"/>
</dbReference>
<evidence type="ECO:0000313" key="4">
    <source>
        <dbReference type="Proteomes" id="UP000005824"/>
    </source>
</evidence>
<accession>B4DC87</accession>
<protein>
    <submittedName>
        <fullName evidence="3">Chromate resistance exported protein</fullName>
    </submittedName>
</protein>
<feature type="domain" description="ChrB C-terminal" evidence="1">
    <location>
        <begin position="178"/>
        <end position="306"/>
    </location>
</feature>
<sequence>MTTEKTDWLLFLYSLPTRRSSARVGIWRQLKKCGALAFKTSAYLLPNRPDLLERFQWLAQQVRDAGGEATLASVSDVEGLSREEIMRQFGDARAEDYSALAEELRDLIAAHRKKPGDDVPEELEKLRRRFQELRKIDFFDSPKAHDVEMLFQRASGLNAPPAKAGKVLDAKQYQRRVWLTRPRPEIDRVGSAWLIRKFIDPRAKFVFATEPSAHPEAIPYDMTGVEFTHHGDACTFETLLKRFAIRFPAVQRIGEMIHDTDLEDGKFQRSECVGLDLLFKGWARLNHSDAEILEKGFACFDALYEVLRKGN</sequence>
<dbReference type="InterPro" id="IPR046858">
    <property type="entry name" value="ChrB_N"/>
</dbReference>
<dbReference type="eggNOG" id="COG4275">
    <property type="taxonomic scope" value="Bacteria"/>
</dbReference>
<reference evidence="3 4" key="1">
    <citation type="journal article" date="2011" name="J. Bacteriol.">
        <title>Genome sequence of Chthoniobacter flavus Ellin428, an aerobic heterotrophic soil bacterium.</title>
        <authorList>
            <person name="Kant R."/>
            <person name="van Passel M.W."/>
            <person name="Palva A."/>
            <person name="Lucas S."/>
            <person name="Lapidus A."/>
            <person name="Glavina Del Rio T."/>
            <person name="Dalin E."/>
            <person name="Tice H."/>
            <person name="Bruce D."/>
            <person name="Goodwin L."/>
            <person name="Pitluck S."/>
            <person name="Larimer F.W."/>
            <person name="Land M.L."/>
            <person name="Hauser L."/>
            <person name="Sangwan P."/>
            <person name="de Vos W.M."/>
            <person name="Janssen P.H."/>
            <person name="Smidt H."/>
        </authorList>
    </citation>
    <scope>NUCLEOTIDE SEQUENCE [LARGE SCALE GENOMIC DNA]</scope>
    <source>
        <strain evidence="3 4">Ellin428</strain>
    </source>
</reference>
<dbReference type="Proteomes" id="UP000005824">
    <property type="component" value="Unassembled WGS sequence"/>
</dbReference>
<keyword evidence="4" id="KW-1185">Reference proteome</keyword>
<dbReference type="Pfam" id="PF09828">
    <property type="entry name" value="ChrB_C"/>
    <property type="match status" value="1"/>
</dbReference>
<feature type="domain" description="ChrB N-terminal" evidence="2">
    <location>
        <begin position="23"/>
        <end position="149"/>
    </location>
</feature>
<gene>
    <name evidence="3" type="ORF">CfE428DRAFT_6528</name>
</gene>
<proteinExistence type="predicted"/>
<dbReference type="InterPro" id="IPR018634">
    <property type="entry name" value="ChrB_C"/>
</dbReference>
<evidence type="ECO:0000259" key="2">
    <source>
        <dbReference type="Pfam" id="PF20229"/>
    </source>
</evidence>
<dbReference type="AlphaFoldDB" id="B4DC87"/>
<dbReference type="STRING" id="497964.CfE428DRAFT_6528"/>
<evidence type="ECO:0000313" key="3">
    <source>
        <dbReference type="EMBL" id="EDY15964.1"/>
    </source>
</evidence>
<organism evidence="3 4">
    <name type="scientific">Chthoniobacter flavus Ellin428</name>
    <dbReference type="NCBI Taxonomy" id="497964"/>
    <lineage>
        <taxon>Bacteria</taxon>
        <taxon>Pseudomonadati</taxon>
        <taxon>Verrucomicrobiota</taxon>
        <taxon>Spartobacteria</taxon>
        <taxon>Chthoniobacterales</taxon>
        <taxon>Chthoniobacteraceae</taxon>
        <taxon>Chthoniobacter</taxon>
    </lineage>
</organism>
<dbReference type="InParanoid" id="B4DC87"/>